<sequence length="213" mass="23161">MLGSPGAGKGTQAAILSDYYHIPHISTGDIFRQNLADNTALGQRARDFMNQGVLVPDDVTEAMVADRLSQPDTANGFILDGFPRNIAQGHALAAMLAERHVPLHGVIYIAVAHDLLVKRLVGRRVCAECGAGYHVEFDPPKVVDVCDRCGGKLIQRADDLPETVETRLKVYQEQTAPLIGFYREQGVLVEVDGAQSVDAVTRSIVHKLEALHD</sequence>
<dbReference type="InterPro" id="IPR006259">
    <property type="entry name" value="Adenyl_kin_sub"/>
</dbReference>
<keyword evidence="6 8" id="KW-0067">ATP-binding</keyword>
<comment type="function">
    <text evidence="6">Catalyzes the reversible transfer of the terminal phosphate group between ATP and AMP. Plays an important role in cellular energy homeostasis and in adenine nucleotide metabolism.</text>
</comment>
<feature type="binding site" evidence="6">
    <location>
        <position position="27"/>
    </location>
    <ligand>
        <name>AMP</name>
        <dbReference type="ChEBI" id="CHEBI:456215"/>
    </ligand>
</feature>
<gene>
    <name evidence="6" type="primary">adk</name>
    <name evidence="10" type="ORF">BXT84_02520</name>
</gene>
<evidence type="ECO:0000256" key="6">
    <source>
        <dbReference type="HAMAP-Rule" id="MF_00235"/>
    </source>
</evidence>
<feature type="binding site" evidence="6">
    <location>
        <begin position="53"/>
        <end position="55"/>
    </location>
    <ligand>
        <name>AMP</name>
        <dbReference type="ChEBI" id="CHEBI:456215"/>
    </ligand>
</feature>
<dbReference type="NCBIfam" id="NF011100">
    <property type="entry name" value="PRK14527.1"/>
    <property type="match status" value="1"/>
</dbReference>
<dbReference type="InterPro" id="IPR007862">
    <property type="entry name" value="Adenylate_kinase_lid-dom"/>
</dbReference>
<feature type="binding site" evidence="6">
    <location>
        <position position="149"/>
    </location>
    <ligand>
        <name>Zn(2+)</name>
        <dbReference type="ChEBI" id="CHEBI:29105"/>
        <note>structural</note>
    </ligand>
</feature>
<feature type="region of interest" description="NMP" evidence="6">
    <location>
        <begin position="26"/>
        <end position="55"/>
    </location>
</feature>
<keyword evidence="1 6" id="KW-0808">Transferase</keyword>
<comment type="catalytic activity">
    <reaction evidence="6 8">
        <text>AMP + ATP = 2 ADP</text>
        <dbReference type="Rhea" id="RHEA:12973"/>
        <dbReference type="ChEBI" id="CHEBI:30616"/>
        <dbReference type="ChEBI" id="CHEBI:456215"/>
        <dbReference type="ChEBI" id="CHEBI:456216"/>
        <dbReference type="EC" id="2.7.4.3"/>
    </reaction>
</comment>
<comment type="subcellular location">
    <subcellularLocation>
        <location evidence="6 8">Cytoplasm</location>
    </subcellularLocation>
</comment>
<proteinExistence type="inferred from homology"/>
<dbReference type="Gene3D" id="3.40.50.300">
    <property type="entry name" value="P-loop containing nucleotide triphosphate hydrolases"/>
    <property type="match status" value="1"/>
</dbReference>
<keyword evidence="4 6" id="KW-0418">Kinase</keyword>
<feature type="domain" description="Adenylate kinase active site lid" evidence="9">
    <location>
        <begin position="123"/>
        <end position="158"/>
    </location>
</feature>
<evidence type="ECO:0000256" key="1">
    <source>
        <dbReference type="ARBA" id="ARBA00022679"/>
    </source>
</evidence>
<keyword evidence="11" id="KW-1185">Reference proteome</keyword>
<comment type="subunit">
    <text evidence="6 8">Monomer.</text>
</comment>
<comment type="similarity">
    <text evidence="6 7">Belongs to the adenylate kinase family.</text>
</comment>
<dbReference type="PANTHER" id="PTHR23359">
    <property type="entry name" value="NUCLEOTIDE KINASE"/>
    <property type="match status" value="1"/>
</dbReference>
<dbReference type="CDD" id="cd01428">
    <property type="entry name" value="ADK"/>
    <property type="match status" value="1"/>
</dbReference>
<feature type="binding site" evidence="6">
    <location>
        <position position="156"/>
    </location>
    <ligand>
        <name>AMP</name>
        <dbReference type="ChEBI" id="CHEBI:456215"/>
    </ligand>
</feature>
<keyword evidence="5 6" id="KW-0862">Zinc</keyword>
<comment type="pathway">
    <text evidence="6">Purine metabolism; AMP biosynthesis via salvage pathway; AMP from ADP: step 1/1.</text>
</comment>
<feature type="binding site" evidence="6">
    <location>
        <position position="146"/>
    </location>
    <ligand>
        <name>Zn(2+)</name>
        <dbReference type="ChEBI" id="CHEBI:29105"/>
        <note>structural</note>
    </ligand>
</feature>
<evidence type="ECO:0000256" key="5">
    <source>
        <dbReference type="ARBA" id="ARBA00022833"/>
    </source>
</evidence>
<dbReference type="InterPro" id="IPR027417">
    <property type="entry name" value="P-loop_NTPase"/>
</dbReference>
<dbReference type="GO" id="GO:0016301">
    <property type="term" value="F:kinase activity"/>
    <property type="evidence" value="ECO:0007669"/>
    <property type="project" value="UniProtKB-KW"/>
</dbReference>
<evidence type="ECO:0000256" key="7">
    <source>
        <dbReference type="RuleBase" id="RU003330"/>
    </source>
</evidence>
<dbReference type="SUPFAM" id="SSF52540">
    <property type="entry name" value="P-loop containing nucleoside triphosphate hydrolases"/>
    <property type="match status" value="1"/>
</dbReference>
<feature type="binding site" evidence="6">
    <location>
        <position position="167"/>
    </location>
    <ligand>
        <name>AMP</name>
        <dbReference type="ChEBI" id="CHEBI:456215"/>
    </ligand>
</feature>
<evidence type="ECO:0000313" key="10">
    <source>
        <dbReference type="EMBL" id="AUW95354.1"/>
    </source>
</evidence>
<dbReference type="InterPro" id="IPR000850">
    <property type="entry name" value="Adenylat/UMP-CMP_kin"/>
</dbReference>
<reference evidence="10 11" key="1">
    <citation type="journal article" date="2019" name="Sci. Rep.">
        <title>Sulfobacillus thermotolerans: new insights into resistance and metabolic capacities of acidophilic chemolithotrophs.</title>
        <authorList>
            <person name="Panyushkina A.E."/>
            <person name="Babenko V.V."/>
            <person name="Nikitina A.S."/>
            <person name="Selezneva O.V."/>
            <person name="Tsaplina I.A."/>
            <person name="Letarova M.A."/>
            <person name="Kostryukova E.S."/>
            <person name="Letarov A.V."/>
        </authorList>
    </citation>
    <scope>NUCLEOTIDE SEQUENCE [LARGE SCALE GENOMIC DNA]</scope>
    <source>
        <strain evidence="10 11">Kr1</strain>
    </source>
</reference>
<dbReference type="HAMAP" id="MF_00235">
    <property type="entry name" value="Adenylate_kinase_Adk"/>
    <property type="match status" value="1"/>
</dbReference>
<dbReference type="NCBIfam" id="TIGR01351">
    <property type="entry name" value="adk"/>
    <property type="match status" value="1"/>
</dbReference>
<protein>
    <recommendedName>
        <fullName evidence="6 8">Adenylate kinase</fullName>
        <shortName evidence="6">AK</shortName>
        <ecNumber evidence="6 8">2.7.4.3</ecNumber>
    </recommendedName>
    <alternativeName>
        <fullName evidence="6">ATP-AMP transphosphorylase</fullName>
    </alternativeName>
    <alternativeName>
        <fullName evidence="6">ATP:AMP phosphotransferase</fullName>
    </alternativeName>
    <alternativeName>
        <fullName evidence="6">Adenylate monophosphate kinase</fullName>
    </alternativeName>
</protein>
<name>A0ABN5H4G3_9FIRM</name>
<dbReference type="PROSITE" id="PS00113">
    <property type="entry name" value="ADENYLATE_KINASE"/>
    <property type="match status" value="1"/>
</dbReference>
<keyword evidence="2 6" id="KW-0545">Nucleotide biosynthesis</keyword>
<dbReference type="Pfam" id="PF00406">
    <property type="entry name" value="ADK"/>
    <property type="match status" value="1"/>
</dbReference>
<feature type="binding site" evidence="6">
    <location>
        <position position="126"/>
    </location>
    <ligand>
        <name>Zn(2+)</name>
        <dbReference type="ChEBI" id="CHEBI:29105"/>
        <note>structural</note>
    </ligand>
</feature>
<evidence type="ECO:0000256" key="8">
    <source>
        <dbReference type="RuleBase" id="RU003331"/>
    </source>
</evidence>
<dbReference type="EMBL" id="CP019454">
    <property type="protein sequence ID" value="AUW95354.1"/>
    <property type="molecule type" value="Genomic_DNA"/>
</dbReference>
<organism evidence="10 11">
    <name type="scientific">Sulfobacillus thermotolerans</name>
    <dbReference type="NCBI Taxonomy" id="338644"/>
    <lineage>
        <taxon>Bacteria</taxon>
        <taxon>Bacillati</taxon>
        <taxon>Bacillota</taxon>
        <taxon>Clostridia</taxon>
        <taxon>Eubacteriales</taxon>
        <taxon>Clostridiales Family XVII. Incertae Sedis</taxon>
        <taxon>Sulfobacillus</taxon>
    </lineage>
</organism>
<keyword evidence="6" id="KW-0479">Metal-binding</keyword>
<dbReference type="NCBIfam" id="NF001381">
    <property type="entry name" value="PRK00279.1-3"/>
    <property type="match status" value="1"/>
</dbReference>
<comment type="caution">
    <text evidence="6">Lacks conserved residue(s) required for the propagation of feature annotation.</text>
</comment>
<evidence type="ECO:0000259" key="9">
    <source>
        <dbReference type="Pfam" id="PF05191"/>
    </source>
</evidence>
<feature type="binding site" evidence="6">
    <location>
        <position position="129"/>
    </location>
    <ligand>
        <name>Zn(2+)</name>
        <dbReference type="ChEBI" id="CHEBI:29105"/>
        <note>structural</note>
    </ligand>
</feature>
<dbReference type="InterPro" id="IPR033690">
    <property type="entry name" value="Adenylat_kinase_CS"/>
</dbReference>
<keyword evidence="3 6" id="KW-0547">Nucleotide-binding</keyword>
<dbReference type="Pfam" id="PF05191">
    <property type="entry name" value="ADK_lid"/>
    <property type="match status" value="1"/>
</dbReference>
<dbReference type="Proteomes" id="UP000325292">
    <property type="component" value="Chromosome"/>
</dbReference>
<feature type="binding site" evidence="6">
    <location>
        <begin position="81"/>
        <end position="84"/>
    </location>
    <ligand>
        <name>AMP</name>
        <dbReference type="ChEBI" id="CHEBI:456215"/>
    </ligand>
</feature>
<evidence type="ECO:0000256" key="3">
    <source>
        <dbReference type="ARBA" id="ARBA00022741"/>
    </source>
</evidence>
<feature type="binding site" evidence="6">
    <location>
        <begin position="6"/>
        <end position="11"/>
    </location>
    <ligand>
        <name>ATP</name>
        <dbReference type="ChEBI" id="CHEBI:30616"/>
    </ligand>
</feature>
<feature type="binding site" evidence="6">
    <location>
        <position position="123"/>
    </location>
    <ligand>
        <name>ATP</name>
        <dbReference type="ChEBI" id="CHEBI:30616"/>
    </ligand>
</feature>
<feature type="binding site" evidence="6">
    <location>
        <position position="195"/>
    </location>
    <ligand>
        <name>ATP</name>
        <dbReference type="ChEBI" id="CHEBI:30616"/>
    </ligand>
</feature>
<feature type="binding site" evidence="6">
    <location>
        <position position="32"/>
    </location>
    <ligand>
        <name>AMP</name>
        <dbReference type="ChEBI" id="CHEBI:456215"/>
    </ligand>
</feature>
<dbReference type="EC" id="2.7.4.3" evidence="6 8"/>
<evidence type="ECO:0000256" key="2">
    <source>
        <dbReference type="ARBA" id="ARBA00022727"/>
    </source>
</evidence>
<accession>A0ABN5H4G3</accession>
<evidence type="ECO:0000313" key="11">
    <source>
        <dbReference type="Proteomes" id="UP000325292"/>
    </source>
</evidence>
<dbReference type="NCBIfam" id="NF001380">
    <property type="entry name" value="PRK00279.1-2"/>
    <property type="match status" value="1"/>
</dbReference>
<feature type="binding site" evidence="6">
    <location>
        <position position="88"/>
    </location>
    <ligand>
        <name>AMP</name>
        <dbReference type="ChEBI" id="CHEBI:456215"/>
    </ligand>
</feature>
<evidence type="ECO:0000256" key="4">
    <source>
        <dbReference type="ARBA" id="ARBA00022777"/>
    </source>
</evidence>
<comment type="domain">
    <text evidence="6">Consists of three domains, a large central CORE domain and two small peripheral domains, NMPbind and LID, which undergo movements during catalysis. The LID domain closes over the site of phosphoryl transfer upon ATP binding. Assembling and dissambling the active center during each catalytic cycle provides an effective means to prevent ATP hydrolysis. Some bacteria have evolved a zinc-coordinating structure that stabilizes the LID domain.</text>
</comment>
<dbReference type="PRINTS" id="PR00094">
    <property type="entry name" value="ADENYLTKNASE"/>
</dbReference>
<feature type="region of interest" description="LID" evidence="6">
    <location>
        <begin position="122"/>
        <end position="159"/>
    </location>
</feature>
<keyword evidence="6" id="KW-0963">Cytoplasm</keyword>